<evidence type="ECO:0000313" key="5">
    <source>
        <dbReference type="Proteomes" id="UP000295611"/>
    </source>
</evidence>
<feature type="site" description="Positions MEP for the nucleophilic attack" evidence="3">
    <location>
        <position position="154"/>
    </location>
</feature>
<dbReference type="Proteomes" id="UP000295611">
    <property type="component" value="Unassembled WGS sequence"/>
</dbReference>
<keyword evidence="1 3" id="KW-0808">Transferase</keyword>
<dbReference type="EC" id="2.7.7.60" evidence="3"/>
<organism evidence="4 5">
    <name type="scientific">Paludibacterium purpuratum</name>
    <dbReference type="NCBI Taxonomy" id="1144873"/>
    <lineage>
        <taxon>Bacteria</taxon>
        <taxon>Pseudomonadati</taxon>
        <taxon>Pseudomonadota</taxon>
        <taxon>Betaproteobacteria</taxon>
        <taxon>Neisseriales</taxon>
        <taxon>Chromobacteriaceae</taxon>
        <taxon>Paludibacterium</taxon>
    </lineage>
</organism>
<dbReference type="InterPro" id="IPR001228">
    <property type="entry name" value="IspD"/>
</dbReference>
<dbReference type="HAMAP" id="MF_00108">
    <property type="entry name" value="IspD"/>
    <property type="match status" value="1"/>
</dbReference>
<dbReference type="CDD" id="cd02516">
    <property type="entry name" value="CDP-ME_synthetase"/>
    <property type="match status" value="1"/>
</dbReference>
<comment type="pathway">
    <text evidence="3">Isoprenoid biosynthesis; isopentenyl diphosphate biosynthesis via DXP pathway; isopentenyl diphosphate from 1-deoxy-D-xylulose 5-phosphate: step 2/6.</text>
</comment>
<dbReference type="UniPathway" id="UPA00056">
    <property type="reaction ID" value="UER00093"/>
</dbReference>
<feature type="site" description="Positions MEP for the nucleophilic attack" evidence="3">
    <location>
        <position position="208"/>
    </location>
</feature>
<sequence>MTRYVALVPAAGSGTRFGAACPKQYLQLSGRPLMWFTLATLCQVEAIDEVALILSPGDEWFDDYEWALPKLTVHRVGGATRADTVKNGIEALSLAAEDWLLVHDAARCCLSVPMVDRLLAEVGEDPVGGLLALPIPDTVKRADRDGRVAMTLPRQGMWLAQTPQMFRAGLLTQALSGELSDGVTDEASAIERMGLKPRLVEGDAGNFKVTWPRDLPLARAILEARKA</sequence>
<comment type="similarity">
    <text evidence="3">Belongs to the IspD/TarI cytidylyltransferase family. IspD subfamily.</text>
</comment>
<dbReference type="EMBL" id="SNZP01000009">
    <property type="protein sequence ID" value="TDR77923.1"/>
    <property type="molecule type" value="Genomic_DNA"/>
</dbReference>
<dbReference type="FunFam" id="3.90.550.10:FF:000003">
    <property type="entry name" value="2-C-methyl-D-erythritol 4-phosphate cytidylyltransferase"/>
    <property type="match status" value="1"/>
</dbReference>
<dbReference type="GO" id="GO:0019288">
    <property type="term" value="P:isopentenyl diphosphate biosynthetic process, methylerythritol 4-phosphate pathway"/>
    <property type="evidence" value="ECO:0007669"/>
    <property type="project" value="UniProtKB-UniRule"/>
</dbReference>
<evidence type="ECO:0000313" key="4">
    <source>
        <dbReference type="EMBL" id="TDR77923.1"/>
    </source>
</evidence>
<evidence type="ECO:0000256" key="2">
    <source>
        <dbReference type="ARBA" id="ARBA00022695"/>
    </source>
</evidence>
<keyword evidence="5" id="KW-1185">Reference proteome</keyword>
<dbReference type="SUPFAM" id="SSF53448">
    <property type="entry name" value="Nucleotide-diphospho-sugar transferases"/>
    <property type="match status" value="1"/>
</dbReference>
<dbReference type="AlphaFoldDB" id="A0A4R7B4Y8"/>
<dbReference type="GO" id="GO:0050518">
    <property type="term" value="F:2-C-methyl-D-erythritol 4-phosphate cytidylyltransferase activity"/>
    <property type="evidence" value="ECO:0007669"/>
    <property type="project" value="UniProtKB-UniRule"/>
</dbReference>
<evidence type="ECO:0000256" key="1">
    <source>
        <dbReference type="ARBA" id="ARBA00022679"/>
    </source>
</evidence>
<keyword evidence="3" id="KW-0414">Isoprene biosynthesis</keyword>
<proteinExistence type="inferred from homology"/>
<protein>
    <recommendedName>
        <fullName evidence="3">2-C-methyl-D-erythritol 4-phosphate cytidylyltransferase</fullName>
        <ecNumber evidence="3">2.7.7.60</ecNumber>
    </recommendedName>
    <alternativeName>
        <fullName evidence="3">4-diphosphocytidyl-2C-methyl-D-erythritol synthase</fullName>
    </alternativeName>
    <alternativeName>
        <fullName evidence="3">MEP cytidylyltransferase</fullName>
        <shortName evidence="3">MCT</shortName>
    </alternativeName>
</protein>
<feature type="site" description="Transition state stabilizer" evidence="3">
    <location>
        <position position="16"/>
    </location>
</feature>
<reference evidence="4 5" key="1">
    <citation type="submission" date="2019-03" db="EMBL/GenBank/DDBJ databases">
        <title>Genomic Encyclopedia of Type Strains, Phase III (KMG-III): the genomes of soil and plant-associated and newly described type strains.</title>
        <authorList>
            <person name="Whitman W."/>
        </authorList>
    </citation>
    <scope>NUCLEOTIDE SEQUENCE [LARGE SCALE GENOMIC DNA]</scope>
    <source>
        <strain evidence="4 5">CECT 8976</strain>
    </source>
</reference>
<keyword evidence="2 3" id="KW-0548">Nucleotidyltransferase</keyword>
<feature type="site" description="Transition state stabilizer" evidence="3">
    <location>
        <position position="23"/>
    </location>
</feature>
<gene>
    <name evidence="3" type="primary">ispD</name>
    <name evidence="4" type="ORF">DFP86_109170</name>
</gene>
<dbReference type="RefSeq" id="WP_133681667.1">
    <property type="nucleotide sequence ID" value="NZ_SNZP01000009.1"/>
</dbReference>
<dbReference type="PANTHER" id="PTHR32125">
    <property type="entry name" value="2-C-METHYL-D-ERYTHRITOL 4-PHOSPHATE CYTIDYLYLTRANSFERASE, CHLOROPLASTIC"/>
    <property type="match status" value="1"/>
</dbReference>
<dbReference type="InterPro" id="IPR029044">
    <property type="entry name" value="Nucleotide-diphossugar_trans"/>
</dbReference>
<comment type="caution">
    <text evidence="4">The sequence shown here is derived from an EMBL/GenBank/DDBJ whole genome shotgun (WGS) entry which is preliminary data.</text>
</comment>
<evidence type="ECO:0000256" key="3">
    <source>
        <dbReference type="HAMAP-Rule" id="MF_00108"/>
    </source>
</evidence>
<dbReference type="NCBIfam" id="TIGR00453">
    <property type="entry name" value="ispD"/>
    <property type="match status" value="1"/>
</dbReference>
<comment type="function">
    <text evidence="3">Catalyzes the formation of 4-diphosphocytidyl-2-C-methyl-D-erythritol from CTP and 2-C-methyl-D-erythritol 4-phosphate (MEP).</text>
</comment>
<dbReference type="InterPro" id="IPR034683">
    <property type="entry name" value="IspD/TarI"/>
</dbReference>
<dbReference type="Pfam" id="PF01128">
    <property type="entry name" value="IspD"/>
    <property type="match status" value="1"/>
</dbReference>
<name>A0A4R7B4Y8_9NEIS</name>
<comment type="catalytic activity">
    <reaction evidence="3">
        <text>2-C-methyl-D-erythritol 4-phosphate + CTP + H(+) = 4-CDP-2-C-methyl-D-erythritol + diphosphate</text>
        <dbReference type="Rhea" id="RHEA:13429"/>
        <dbReference type="ChEBI" id="CHEBI:15378"/>
        <dbReference type="ChEBI" id="CHEBI:33019"/>
        <dbReference type="ChEBI" id="CHEBI:37563"/>
        <dbReference type="ChEBI" id="CHEBI:57823"/>
        <dbReference type="ChEBI" id="CHEBI:58262"/>
        <dbReference type="EC" id="2.7.7.60"/>
    </reaction>
</comment>
<dbReference type="Gene3D" id="3.90.550.10">
    <property type="entry name" value="Spore Coat Polysaccharide Biosynthesis Protein SpsA, Chain A"/>
    <property type="match status" value="1"/>
</dbReference>
<accession>A0A4R7B4Y8</accession>
<dbReference type="OrthoDB" id="9806837at2"/>
<dbReference type="InterPro" id="IPR050088">
    <property type="entry name" value="IspD/TarI_cytidylyltransf_bact"/>
</dbReference>
<dbReference type="PANTHER" id="PTHR32125:SF4">
    <property type="entry name" value="2-C-METHYL-D-ERYTHRITOL 4-PHOSPHATE CYTIDYLYLTRANSFERASE, CHLOROPLASTIC"/>
    <property type="match status" value="1"/>
</dbReference>